<dbReference type="Proteomes" id="UP000594459">
    <property type="component" value="Chromosome"/>
</dbReference>
<feature type="signal peptide" evidence="2">
    <location>
        <begin position="1"/>
        <end position="25"/>
    </location>
</feature>
<dbReference type="AlphaFoldDB" id="A0A7S8F2T3"/>
<proteinExistence type="predicted"/>
<dbReference type="EMBL" id="CP064654">
    <property type="protein sequence ID" value="QPC97933.1"/>
    <property type="molecule type" value="Genomic_DNA"/>
</dbReference>
<evidence type="ECO:0000313" key="3">
    <source>
        <dbReference type="EMBL" id="QPC97933.1"/>
    </source>
</evidence>
<keyword evidence="2" id="KW-0732">Signal</keyword>
<evidence type="ECO:0000313" key="4">
    <source>
        <dbReference type="Proteomes" id="UP000594459"/>
    </source>
</evidence>
<organism evidence="3 4">
    <name type="scientific">Qipengyuania soli</name>
    <dbReference type="NCBI Taxonomy" id="2782568"/>
    <lineage>
        <taxon>Bacteria</taxon>
        <taxon>Pseudomonadati</taxon>
        <taxon>Pseudomonadota</taxon>
        <taxon>Alphaproteobacteria</taxon>
        <taxon>Sphingomonadales</taxon>
        <taxon>Erythrobacteraceae</taxon>
        <taxon>Qipengyuania</taxon>
    </lineage>
</organism>
<keyword evidence="4" id="KW-1185">Reference proteome</keyword>
<sequence>MKTGVVGLWAVAAAALGGLVAPAMAQDVDAEVVATEAVVETQPEPAPAAVAAEMVTILKLTPIVIEILDPLGSKTSKSLDSYRIRLAEPIVVEGVELVPAGAEGQGEVVHAKKAGGMGAAGELVLAARWLDIGGTQMRLRSMELIERGEGRDRTGTVNAINVASAASPLPIGLIGYFIGGGNIDIPAGALASAKLAADFQVPKPAVPATADPADTQPAQELSGPEGGTDVTEEGKPE</sequence>
<feature type="compositionally biased region" description="Low complexity" evidence="1">
    <location>
        <begin position="204"/>
        <end position="219"/>
    </location>
</feature>
<evidence type="ECO:0000256" key="1">
    <source>
        <dbReference type="SAM" id="MobiDB-lite"/>
    </source>
</evidence>
<gene>
    <name evidence="3" type="ORF">IRL76_08485</name>
</gene>
<evidence type="ECO:0000256" key="2">
    <source>
        <dbReference type="SAM" id="SignalP"/>
    </source>
</evidence>
<name>A0A7S8F2T3_9SPHN</name>
<dbReference type="RefSeq" id="WP_200980943.1">
    <property type="nucleotide sequence ID" value="NZ_CP064654.1"/>
</dbReference>
<accession>A0A7S8F2T3</accession>
<dbReference type="KEGG" id="qso:IRL76_08485"/>
<feature type="region of interest" description="Disordered" evidence="1">
    <location>
        <begin position="204"/>
        <end position="237"/>
    </location>
</feature>
<reference evidence="3 4" key="1">
    <citation type="submission" date="2020-11" db="EMBL/GenBank/DDBJ databases">
        <title>The genome sequence of Erythrobacter sp. 6D36.</title>
        <authorList>
            <person name="Liu Y."/>
        </authorList>
    </citation>
    <scope>NUCLEOTIDE SEQUENCE [LARGE SCALE GENOMIC DNA]</scope>
    <source>
        <strain evidence="3 4">6D36</strain>
    </source>
</reference>
<protein>
    <submittedName>
        <fullName evidence="3">Uncharacterized protein</fullName>
    </submittedName>
</protein>
<feature type="chain" id="PRO_5032681066" evidence="2">
    <location>
        <begin position="26"/>
        <end position="237"/>
    </location>
</feature>